<sequence length="266" mass="28834">MDIQALTSPFFSYLVGLLQTDGSHEGDLTHKGRLQIELAECDRGLLDEIATALPWNASVTTRARATNFSQGEYRTATLRFYAQEARSFFHEAGVPIGRKSTIAAPPRHDFSAPDYVRGLLDGDGSLGFTGKGYPFVSFTTASPALADYLCSIIRAVCDVERAARPNTRDGVRNIMVTSVAAKKLATWAYHDGSLALERKRRKAAAIAAWTPPSTRYGVKKRAWTPEQDAVVLANPPAVAAALLNRSGKSIDARRWRLKNAGAGAAP</sequence>
<reference evidence="2" key="1">
    <citation type="journal article" date="2019" name="Int. J. Syst. Evol. Microbiol.">
        <title>The Global Catalogue of Microorganisms (GCM) 10K type strain sequencing project: providing services to taxonomists for standard genome sequencing and annotation.</title>
        <authorList>
            <consortium name="The Broad Institute Genomics Platform"/>
            <consortium name="The Broad Institute Genome Sequencing Center for Infectious Disease"/>
            <person name="Wu L."/>
            <person name="Ma J."/>
        </authorList>
    </citation>
    <scope>NUCLEOTIDE SEQUENCE [LARGE SCALE GENOMIC DNA]</scope>
    <source>
        <strain evidence="2">JCM 14326</strain>
    </source>
</reference>
<dbReference type="SUPFAM" id="SSF55608">
    <property type="entry name" value="Homing endonucleases"/>
    <property type="match status" value="1"/>
</dbReference>
<accession>A0ABP4ZQ11</accession>
<organism evidence="1 2">
    <name type="scientific">Myceligenerans crystallogenes</name>
    <dbReference type="NCBI Taxonomy" id="316335"/>
    <lineage>
        <taxon>Bacteria</taxon>
        <taxon>Bacillati</taxon>
        <taxon>Actinomycetota</taxon>
        <taxon>Actinomycetes</taxon>
        <taxon>Micrococcales</taxon>
        <taxon>Promicromonosporaceae</taxon>
        <taxon>Myceligenerans</taxon>
    </lineage>
</organism>
<keyword evidence="2" id="KW-1185">Reference proteome</keyword>
<dbReference type="Gene3D" id="3.10.28.10">
    <property type="entry name" value="Homing endonucleases"/>
    <property type="match status" value="1"/>
</dbReference>
<evidence type="ECO:0000313" key="2">
    <source>
        <dbReference type="Proteomes" id="UP001501094"/>
    </source>
</evidence>
<name>A0ABP4ZQ11_9MICO</name>
<protein>
    <recommendedName>
        <fullName evidence="3">Homing endonuclease LAGLIDADG domain-containing protein</fullName>
    </recommendedName>
</protein>
<dbReference type="RefSeq" id="WP_344103739.1">
    <property type="nucleotide sequence ID" value="NZ_BAAANL010000005.1"/>
</dbReference>
<evidence type="ECO:0008006" key="3">
    <source>
        <dbReference type="Google" id="ProtNLM"/>
    </source>
</evidence>
<dbReference type="EMBL" id="BAAANL010000005">
    <property type="protein sequence ID" value="GAA1867441.1"/>
    <property type="molecule type" value="Genomic_DNA"/>
</dbReference>
<proteinExistence type="predicted"/>
<comment type="caution">
    <text evidence="1">The sequence shown here is derived from an EMBL/GenBank/DDBJ whole genome shotgun (WGS) entry which is preliminary data.</text>
</comment>
<gene>
    <name evidence="1" type="ORF">GCM10009751_27060</name>
</gene>
<dbReference type="Proteomes" id="UP001501094">
    <property type="component" value="Unassembled WGS sequence"/>
</dbReference>
<dbReference type="InterPro" id="IPR027434">
    <property type="entry name" value="Homing_endonucl"/>
</dbReference>
<evidence type="ECO:0000313" key="1">
    <source>
        <dbReference type="EMBL" id="GAA1867441.1"/>
    </source>
</evidence>